<dbReference type="InterPro" id="IPR011991">
    <property type="entry name" value="ArsR-like_HTH"/>
</dbReference>
<gene>
    <name evidence="2" type="ORF">J2Z32_001805</name>
</gene>
<reference evidence="2 3" key="1">
    <citation type="submission" date="2021-03" db="EMBL/GenBank/DDBJ databases">
        <title>Genomic Encyclopedia of Type Strains, Phase IV (KMG-IV): sequencing the most valuable type-strain genomes for metagenomic binning, comparative biology and taxonomic classification.</title>
        <authorList>
            <person name="Goeker M."/>
        </authorList>
    </citation>
    <scope>NUCLEOTIDE SEQUENCE [LARGE SCALE GENOMIC DNA]</scope>
    <source>
        <strain evidence="2 3">DSM 14349</strain>
    </source>
</reference>
<accession>A0ABS4FRH6</accession>
<dbReference type="Proteomes" id="UP001519272">
    <property type="component" value="Unassembled WGS sequence"/>
</dbReference>
<proteinExistence type="predicted"/>
<dbReference type="EMBL" id="JAGGKG010000007">
    <property type="protein sequence ID" value="MBP1905177.1"/>
    <property type="molecule type" value="Genomic_DNA"/>
</dbReference>
<comment type="caution">
    <text evidence="2">The sequence shown here is derived from an EMBL/GenBank/DDBJ whole genome shotgun (WGS) entry which is preliminary data.</text>
</comment>
<dbReference type="PROSITE" id="PS01332">
    <property type="entry name" value="HTH_RRF2_1"/>
    <property type="match status" value="1"/>
</dbReference>
<sequence length="183" mass="20812">MQYSVMVEYALHSLVYLIDIPEEESIGIKDLSEFQGLSETYLSKVLAKLAKAGIVSSTPGVKGGYRLAKAPEEVSFWDVIEAVEGVKPIFQCKNILKRNMMYVDKGHKLDKENKMDQEAQEESSCACTSGNTTCLINLTMLEAEAHMRDFLRKKTLAWLNKELTHTLPEHVQKGTREYFFKKK</sequence>
<protein>
    <submittedName>
        <fullName evidence="2">Rrf2 family protein</fullName>
    </submittedName>
</protein>
<dbReference type="InterPro" id="IPR036390">
    <property type="entry name" value="WH_DNA-bd_sf"/>
</dbReference>
<evidence type="ECO:0000313" key="2">
    <source>
        <dbReference type="EMBL" id="MBP1905177.1"/>
    </source>
</evidence>
<evidence type="ECO:0000313" key="3">
    <source>
        <dbReference type="Proteomes" id="UP001519272"/>
    </source>
</evidence>
<evidence type="ECO:0000256" key="1">
    <source>
        <dbReference type="ARBA" id="ARBA00023125"/>
    </source>
</evidence>
<dbReference type="PANTHER" id="PTHR33221">
    <property type="entry name" value="WINGED HELIX-TURN-HELIX TRANSCRIPTIONAL REGULATOR, RRF2 FAMILY"/>
    <property type="match status" value="1"/>
</dbReference>
<dbReference type="InterPro" id="IPR000944">
    <property type="entry name" value="Tscrpt_reg_Rrf2"/>
</dbReference>
<organism evidence="2 3">
    <name type="scientific">Paenibacillus turicensis</name>
    <dbReference type="NCBI Taxonomy" id="160487"/>
    <lineage>
        <taxon>Bacteria</taxon>
        <taxon>Bacillati</taxon>
        <taxon>Bacillota</taxon>
        <taxon>Bacilli</taxon>
        <taxon>Bacillales</taxon>
        <taxon>Paenibacillaceae</taxon>
        <taxon>Paenibacillus</taxon>
    </lineage>
</organism>
<dbReference type="PROSITE" id="PS51197">
    <property type="entry name" value="HTH_RRF2_2"/>
    <property type="match status" value="1"/>
</dbReference>
<keyword evidence="3" id="KW-1185">Reference proteome</keyword>
<keyword evidence="1" id="KW-0238">DNA-binding</keyword>
<dbReference type="Gene3D" id="1.10.10.10">
    <property type="entry name" value="Winged helix-like DNA-binding domain superfamily/Winged helix DNA-binding domain"/>
    <property type="match status" value="1"/>
</dbReference>
<dbReference type="NCBIfam" id="TIGR00738">
    <property type="entry name" value="rrf2_super"/>
    <property type="match status" value="1"/>
</dbReference>
<dbReference type="Pfam" id="PF02082">
    <property type="entry name" value="Rrf2"/>
    <property type="match status" value="1"/>
</dbReference>
<dbReference type="PANTHER" id="PTHR33221:SF9">
    <property type="entry name" value="RRF2 FAMILY PROTEIN"/>
    <property type="match status" value="1"/>
</dbReference>
<dbReference type="InterPro" id="IPR036388">
    <property type="entry name" value="WH-like_DNA-bd_sf"/>
</dbReference>
<dbReference type="SUPFAM" id="SSF46785">
    <property type="entry name" value="Winged helix' DNA-binding domain"/>
    <property type="match status" value="1"/>
</dbReference>
<dbReference type="CDD" id="cd00090">
    <property type="entry name" value="HTH_ARSR"/>
    <property type="match status" value="1"/>
</dbReference>
<dbReference type="InterPro" id="IPR030489">
    <property type="entry name" value="TR_Rrf2-type_CS"/>
</dbReference>
<name>A0ABS4FRH6_9BACL</name>